<dbReference type="AlphaFoldDB" id="A0A3Q2DKI0"/>
<dbReference type="GeneTree" id="ENSGT00940000179509"/>
<dbReference type="Pfam" id="PF20721">
    <property type="entry name" value="C19orf12"/>
    <property type="match status" value="1"/>
</dbReference>
<keyword evidence="4" id="KW-1185">Reference proteome</keyword>
<dbReference type="Proteomes" id="UP000265020">
    <property type="component" value="Unassembled WGS sequence"/>
</dbReference>
<protein>
    <submittedName>
        <fullName evidence="3">Uncharacterized protein</fullName>
    </submittedName>
</protein>
<evidence type="ECO:0000313" key="3">
    <source>
        <dbReference type="Ensembl" id="ENSCVAP00000019184.1"/>
    </source>
</evidence>
<sequence length="137" mass="15059">LASKKQDVDDVINLCSKLSAYEELKVAVETIAKATAIAASTFSVGAALFGPVGLVVGGVVGGVLAWKNSKSFRPLHQILMDLLPPQKLKLYREIKRKVLRSLTWKNAEHLLTIVKERVELRKMVISTLVIFLAVYGD</sequence>
<dbReference type="Ensembl" id="ENSCVAT00000028305.1">
    <property type="protein sequence ID" value="ENSCVAP00000019184.1"/>
    <property type="gene ID" value="ENSCVAG00000022523.1"/>
</dbReference>
<dbReference type="PANTHER" id="PTHR31493">
    <property type="entry name" value="NAZO FAMILY MEMBER"/>
    <property type="match status" value="1"/>
</dbReference>
<reference evidence="3" key="2">
    <citation type="submission" date="2025-09" db="UniProtKB">
        <authorList>
            <consortium name="Ensembl"/>
        </authorList>
    </citation>
    <scope>IDENTIFICATION</scope>
</reference>
<evidence type="ECO:0000256" key="2">
    <source>
        <dbReference type="SAM" id="Phobius"/>
    </source>
</evidence>
<reference evidence="3" key="1">
    <citation type="submission" date="2025-08" db="UniProtKB">
        <authorList>
            <consortium name="Ensembl"/>
        </authorList>
    </citation>
    <scope>IDENTIFICATION</scope>
</reference>
<evidence type="ECO:0000313" key="4">
    <source>
        <dbReference type="Proteomes" id="UP000265020"/>
    </source>
</evidence>
<name>A0A3Q2DKI0_CYPVA</name>
<evidence type="ECO:0000256" key="1">
    <source>
        <dbReference type="ARBA" id="ARBA00029457"/>
    </source>
</evidence>
<comment type="similarity">
    <text evidence="1">Belongs to the C19orf12 family.</text>
</comment>
<accession>A0A3Q2DKI0</accession>
<feature type="transmembrane region" description="Helical" evidence="2">
    <location>
        <begin position="42"/>
        <end position="66"/>
    </location>
</feature>
<keyword evidence="2" id="KW-0812">Transmembrane</keyword>
<proteinExistence type="inferred from homology"/>
<organism evidence="3 4">
    <name type="scientific">Cyprinodon variegatus</name>
    <name type="common">Sheepshead minnow</name>
    <dbReference type="NCBI Taxonomy" id="28743"/>
    <lineage>
        <taxon>Eukaryota</taxon>
        <taxon>Metazoa</taxon>
        <taxon>Chordata</taxon>
        <taxon>Craniata</taxon>
        <taxon>Vertebrata</taxon>
        <taxon>Euteleostomi</taxon>
        <taxon>Actinopterygii</taxon>
        <taxon>Neopterygii</taxon>
        <taxon>Teleostei</taxon>
        <taxon>Neoteleostei</taxon>
        <taxon>Acanthomorphata</taxon>
        <taxon>Ovalentaria</taxon>
        <taxon>Atherinomorphae</taxon>
        <taxon>Cyprinodontiformes</taxon>
        <taxon>Cyprinodontidae</taxon>
        <taxon>Cyprinodon</taxon>
    </lineage>
</organism>
<dbReference type="PANTHER" id="PTHR31493:SF1">
    <property type="entry name" value="PROTEIN C19ORF12"/>
    <property type="match status" value="1"/>
</dbReference>
<dbReference type="InterPro" id="IPR033369">
    <property type="entry name" value="C19orf12"/>
</dbReference>
<keyword evidence="2" id="KW-1133">Transmembrane helix</keyword>
<keyword evidence="2" id="KW-0472">Membrane</keyword>